<dbReference type="EMBL" id="CP144747">
    <property type="protein sequence ID" value="WVZ61968.1"/>
    <property type="molecule type" value="Genomic_DNA"/>
</dbReference>
<evidence type="ECO:0000256" key="7">
    <source>
        <dbReference type="ARBA" id="ARBA00023004"/>
    </source>
</evidence>
<keyword evidence="6 10" id="KW-0560">Oxidoreductase</keyword>
<keyword evidence="3 9" id="KW-0349">Heme</keyword>
<dbReference type="PRINTS" id="PR00385">
    <property type="entry name" value="P450"/>
</dbReference>
<dbReference type="Pfam" id="PF00067">
    <property type="entry name" value="p450"/>
    <property type="match status" value="1"/>
</dbReference>
<sequence length="468" mass="51016">MDVPLPLLLGSLAVSVAVWYLVARHRGGGEAGTTKKAKARPLPPGPWAWPVLGNLPQLGAARDVRAGETVGPLFRLQFGRRWWRWGRQLQQPAAQLRRRARGQLPGPRVRALRRQVRCALCALHLFSGKALARAPTVGRRVFAAADGGEAGAREFKEMVVELMQLAGVFNVGDFVPALAWLDPQGVVGKMKRLHRRYDAMMDGIIREREKAAGDGGRDLLGVMLARMRDQQPLADGEDGCINETDIKALLLNLFTAGTDTTSSTVEWAMAELIRHPDVLAKAQGELDAVVGRGRLVSESDLPRLTYLAAVIKETFRLHPSTPLSLPRVAAEDCEVEGYRVPRGTTLLVNVWAIARDPAAWGEDALEFRPARFLPGGAHAAVDVKGGDFELIPFGAGRRICAGLSWGLRVVTLMTATLVHALDWELPEGVAADKVDMEEAYGLTLQRAVPLMVRTKPRLLPAAYAYAAE</sequence>
<evidence type="ECO:0000256" key="6">
    <source>
        <dbReference type="ARBA" id="ARBA00023002"/>
    </source>
</evidence>
<accession>A0AAQ3SW33</accession>
<keyword evidence="4 9" id="KW-0479">Metal-binding</keyword>
<evidence type="ECO:0000256" key="4">
    <source>
        <dbReference type="ARBA" id="ARBA00022723"/>
    </source>
</evidence>
<keyword evidence="5" id="KW-0521">NADP</keyword>
<dbReference type="Proteomes" id="UP001341281">
    <property type="component" value="Chromosome 03"/>
</dbReference>
<evidence type="ECO:0000256" key="1">
    <source>
        <dbReference type="ARBA" id="ARBA00001971"/>
    </source>
</evidence>
<dbReference type="PANTHER" id="PTHR47944">
    <property type="entry name" value="CYTOCHROME P450 98A9"/>
    <property type="match status" value="1"/>
</dbReference>
<dbReference type="PRINTS" id="PR00463">
    <property type="entry name" value="EP450I"/>
</dbReference>
<dbReference type="PANTHER" id="PTHR47944:SF18">
    <property type="entry name" value="FLAVONOID 3'-MONOOXYGENASE"/>
    <property type="match status" value="1"/>
</dbReference>
<comment type="cofactor">
    <cofactor evidence="1 9">
        <name>heme</name>
        <dbReference type="ChEBI" id="CHEBI:30413"/>
    </cofactor>
</comment>
<dbReference type="FunFam" id="1.10.630.10:FF:000207">
    <property type="entry name" value="Putative cytochrome P450 superfamily protein"/>
    <property type="match status" value="1"/>
</dbReference>
<name>A0AAQ3SW33_PASNO</name>
<evidence type="ECO:0000256" key="5">
    <source>
        <dbReference type="ARBA" id="ARBA00022857"/>
    </source>
</evidence>
<reference evidence="11 12" key="1">
    <citation type="submission" date="2024-02" db="EMBL/GenBank/DDBJ databases">
        <title>High-quality chromosome-scale genome assembly of Pensacola bahiagrass (Paspalum notatum Flugge var. saurae).</title>
        <authorList>
            <person name="Vega J.M."/>
            <person name="Podio M."/>
            <person name="Orjuela J."/>
            <person name="Siena L.A."/>
            <person name="Pessino S.C."/>
            <person name="Combes M.C."/>
            <person name="Mariac C."/>
            <person name="Albertini E."/>
            <person name="Pupilli F."/>
            <person name="Ortiz J.P.A."/>
            <person name="Leblanc O."/>
        </authorList>
    </citation>
    <scope>NUCLEOTIDE SEQUENCE [LARGE SCALE GENOMIC DNA]</scope>
    <source>
        <strain evidence="11">R1</strain>
        <tissue evidence="11">Leaf</tissue>
    </source>
</reference>
<dbReference type="GO" id="GO:0020037">
    <property type="term" value="F:heme binding"/>
    <property type="evidence" value="ECO:0007669"/>
    <property type="project" value="InterPro"/>
</dbReference>
<evidence type="ECO:0008006" key="13">
    <source>
        <dbReference type="Google" id="ProtNLM"/>
    </source>
</evidence>
<dbReference type="GO" id="GO:0004497">
    <property type="term" value="F:monooxygenase activity"/>
    <property type="evidence" value="ECO:0007669"/>
    <property type="project" value="UniProtKB-KW"/>
</dbReference>
<evidence type="ECO:0000256" key="3">
    <source>
        <dbReference type="ARBA" id="ARBA00022617"/>
    </source>
</evidence>
<keyword evidence="12" id="KW-1185">Reference proteome</keyword>
<keyword evidence="7 9" id="KW-0408">Iron</keyword>
<feature type="binding site" description="axial binding residue" evidence="9">
    <location>
        <position position="400"/>
    </location>
    <ligand>
        <name>heme</name>
        <dbReference type="ChEBI" id="CHEBI:30413"/>
    </ligand>
    <ligandPart>
        <name>Fe</name>
        <dbReference type="ChEBI" id="CHEBI:18248"/>
    </ligandPart>
</feature>
<organism evidence="11 12">
    <name type="scientific">Paspalum notatum var. saurae</name>
    <dbReference type="NCBI Taxonomy" id="547442"/>
    <lineage>
        <taxon>Eukaryota</taxon>
        <taxon>Viridiplantae</taxon>
        <taxon>Streptophyta</taxon>
        <taxon>Embryophyta</taxon>
        <taxon>Tracheophyta</taxon>
        <taxon>Spermatophyta</taxon>
        <taxon>Magnoliopsida</taxon>
        <taxon>Liliopsida</taxon>
        <taxon>Poales</taxon>
        <taxon>Poaceae</taxon>
        <taxon>PACMAD clade</taxon>
        <taxon>Panicoideae</taxon>
        <taxon>Andropogonodae</taxon>
        <taxon>Paspaleae</taxon>
        <taxon>Paspalinae</taxon>
        <taxon>Paspalum</taxon>
    </lineage>
</organism>
<evidence type="ECO:0000256" key="9">
    <source>
        <dbReference type="PIRSR" id="PIRSR602401-1"/>
    </source>
</evidence>
<evidence type="ECO:0000313" key="12">
    <source>
        <dbReference type="Proteomes" id="UP001341281"/>
    </source>
</evidence>
<dbReference type="AlphaFoldDB" id="A0AAQ3SW33"/>
<evidence type="ECO:0000313" key="11">
    <source>
        <dbReference type="EMBL" id="WVZ61968.1"/>
    </source>
</evidence>
<dbReference type="InterPro" id="IPR017972">
    <property type="entry name" value="Cyt_P450_CS"/>
</dbReference>
<dbReference type="Gene3D" id="1.10.630.10">
    <property type="entry name" value="Cytochrome P450"/>
    <property type="match status" value="1"/>
</dbReference>
<evidence type="ECO:0000256" key="10">
    <source>
        <dbReference type="RuleBase" id="RU000461"/>
    </source>
</evidence>
<protein>
    <recommendedName>
        <fullName evidence="13">Flavonoid 3'-hydroxylase</fullName>
    </recommendedName>
</protein>
<dbReference type="InterPro" id="IPR001128">
    <property type="entry name" value="Cyt_P450"/>
</dbReference>
<comment type="similarity">
    <text evidence="2 10">Belongs to the cytochrome P450 family.</text>
</comment>
<dbReference type="InterPro" id="IPR002401">
    <property type="entry name" value="Cyt_P450_E_grp-I"/>
</dbReference>
<proteinExistence type="inferred from homology"/>
<dbReference type="GO" id="GO:0005506">
    <property type="term" value="F:iron ion binding"/>
    <property type="evidence" value="ECO:0007669"/>
    <property type="project" value="InterPro"/>
</dbReference>
<evidence type="ECO:0000256" key="2">
    <source>
        <dbReference type="ARBA" id="ARBA00010617"/>
    </source>
</evidence>
<evidence type="ECO:0000256" key="8">
    <source>
        <dbReference type="ARBA" id="ARBA00023033"/>
    </source>
</evidence>
<keyword evidence="8 10" id="KW-0503">Monooxygenase</keyword>
<dbReference type="InterPro" id="IPR036396">
    <property type="entry name" value="Cyt_P450_sf"/>
</dbReference>
<gene>
    <name evidence="11" type="ORF">U9M48_011773</name>
</gene>
<dbReference type="GO" id="GO:0016705">
    <property type="term" value="F:oxidoreductase activity, acting on paired donors, with incorporation or reduction of molecular oxygen"/>
    <property type="evidence" value="ECO:0007669"/>
    <property type="project" value="InterPro"/>
</dbReference>
<dbReference type="PROSITE" id="PS00086">
    <property type="entry name" value="CYTOCHROME_P450"/>
    <property type="match status" value="1"/>
</dbReference>
<dbReference type="SUPFAM" id="SSF48264">
    <property type="entry name" value="Cytochrome P450"/>
    <property type="match status" value="1"/>
</dbReference>